<evidence type="ECO:0000313" key="3">
    <source>
        <dbReference type="EMBL" id="SQB45488.1"/>
    </source>
</evidence>
<proteinExistence type="predicted"/>
<evidence type="ECO:0000313" key="5">
    <source>
        <dbReference type="Proteomes" id="UP000251670"/>
    </source>
</evidence>
<dbReference type="Proteomes" id="UP000251670">
    <property type="component" value="Unassembled WGS sequence"/>
</dbReference>
<dbReference type="EMBL" id="UAWB01000008">
    <property type="protein sequence ID" value="SQB45488.1"/>
    <property type="molecule type" value="Genomic_DNA"/>
</dbReference>
<dbReference type="RefSeq" id="WP_089738500.1">
    <property type="nucleotide sequence ID" value="NZ_FNEG01000006.1"/>
</dbReference>
<dbReference type="OrthoDB" id="86940at2"/>
<keyword evidence="4" id="KW-1185">Reference proteome</keyword>
<evidence type="ECO:0000313" key="4">
    <source>
        <dbReference type="Proteomes" id="UP000199426"/>
    </source>
</evidence>
<keyword evidence="1" id="KW-0732">Signal</keyword>
<reference evidence="3 5" key="2">
    <citation type="submission" date="2018-06" db="EMBL/GenBank/DDBJ databases">
        <authorList>
            <consortium name="Pathogen Informatics"/>
            <person name="Doyle S."/>
        </authorList>
    </citation>
    <scope>NUCLEOTIDE SEQUENCE [LARGE SCALE GENOMIC DNA]</scope>
    <source>
        <strain evidence="3 5">NCTC13492</strain>
    </source>
</reference>
<evidence type="ECO:0008006" key="6">
    <source>
        <dbReference type="Google" id="ProtNLM"/>
    </source>
</evidence>
<evidence type="ECO:0000313" key="2">
    <source>
        <dbReference type="EMBL" id="SDJ49666.1"/>
    </source>
</evidence>
<dbReference type="AlphaFoldDB" id="A0A2X2WXT8"/>
<gene>
    <name evidence="3" type="ORF">NCTC13492_02740</name>
    <name evidence="2" type="ORF">SAMN05421542_3578</name>
</gene>
<name>A0A2X2WXT8_CHRJE</name>
<reference evidence="2 4" key="1">
    <citation type="submission" date="2016-10" db="EMBL/GenBank/DDBJ databases">
        <authorList>
            <person name="Varghese N."/>
            <person name="Submissions S."/>
        </authorList>
    </citation>
    <scope>NUCLEOTIDE SEQUENCE [LARGE SCALE GENOMIC DNA]</scope>
    <source>
        <strain evidence="2 4">DSM 19299</strain>
    </source>
</reference>
<sequence length="227" mass="26570">MMKKLFPCIALLTITGFYAQNLKNFSVPKEYKKVTEVKGDLDKDGKDETVLVFDTDKTASDYERAPGKKDYKRVFYILKNEQNQLKIWKENSTLLYSSGMGFYPDDNILNIQIKNNCLTVEQNFFSNSRHTQTSKHTFRFQNGDFYLIGSYDNFADTCEFDITHEINLSTGKVILDREYSSCDDDRKVPENMYKEFIHKLKAPIKMEGFKMGEHRFKIPGLKEDFVF</sequence>
<dbReference type="Proteomes" id="UP000199426">
    <property type="component" value="Unassembled WGS sequence"/>
</dbReference>
<dbReference type="STRING" id="445960.SAMN05421542_3578"/>
<dbReference type="EMBL" id="FNEG01000006">
    <property type="protein sequence ID" value="SDJ49666.1"/>
    <property type="molecule type" value="Genomic_DNA"/>
</dbReference>
<evidence type="ECO:0000256" key="1">
    <source>
        <dbReference type="SAM" id="SignalP"/>
    </source>
</evidence>
<feature type="signal peptide" evidence="1">
    <location>
        <begin position="1"/>
        <end position="19"/>
    </location>
</feature>
<organism evidence="3 5">
    <name type="scientific">Chryseobacterium jejuense</name>
    <dbReference type="NCBI Taxonomy" id="445960"/>
    <lineage>
        <taxon>Bacteria</taxon>
        <taxon>Pseudomonadati</taxon>
        <taxon>Bacteroidota</taxon>
        <taxon>Flavobacteriia</taxon>
        <taxon>Flavobacteriales</taxon>
        <taxon>Weeksellaceae</taxon>
        <taxon>Chryseobacterium group</taxon>
        <taxon>Chryseobacterium</taxon>
    </lineage>
</organism>
<accession>A0A2X2WXT8</accession>
<feature type="chain" id="PRO_5016996977" description="FG-GAP repeat" evidence="1">
    <location>
        <begin position="20"/>
        <end position="227"/>
    </location>
</feature>
<protein>
    <recommendedName>
        <fullName evidence="6">FG-GAP repeat</fullName>
    </recommendedName>
</protein>